<accession>A0A1P8WIV0</accession>
<dbReference type="OrthoDB" id="253515at2"/>
<name>A0A1P8WIV0_9PLAN</name>
<protein>
    <recommendedName>
        <fullName evidence="1">GFO/IDH/MocA-like oxidoreductase domain-containing protein</fullName>
    </recommendedName>
</protein>
<dbReference type="Proteomes" id="UP000187735">
    <property type="component" value="Chromosome"/>
</dbReference>
<evidence type="ECO:0000259" key="1">
    <source>
        <dbReference type="Pfam" id="PF22725"/>
    </source>
</evidence>
<dbReference type="Gene3D" id="3.30.360.10">
    <property type="entry name" value="Dihydrodipicolinate Reductase, domain 2"/>
    <property type="match status" value="1"/>
</dbReference>
<evidence type="ECO:0000313" key="2">
    <source>
        <dbReference type="EMBL" id="APZ93978.1"/>
    </source>
</evidence>
<feature type="domain" description="GFO/IDH/MocA-like oxidoreductase" evidence="1">
    <location>
        <begin position="193"/>
        <end position="330"/>
    </location>
</feature>
<dbReference type="InterPro" id="IPR006311">
    <property type="entry name" value="TAT_signal"/>
</dbReference>
<gene>
    <name evidence="2" type="ORF">Fuma_03596</name>
</gene>
<dbReference type="SUPFAM" id="SSF51735">
    <property type="entry name" value="NAD(P)-binding Rossmann-fold domains"/>
    <property type="match status" value="1"/>
</dbReference>
<dbReference type="InterPro" id="IPR055170">
    <property type="entry name" value="GFO_IDH_MocA-like_dom"/>
</dbReference>
<dbReference type="STRING" id="1891926.Fuma_03596"/>
<dbReference type="Pfam" id="PF22725">
    <property type="entry name" value="GFO_IDH_MocA_C3"/>
    <property type="match status" value="1"/>
</dbReference>
<organism evidence="2 3">
    <name type="scientific">Fuerstiella marisgermanici</name>
    <dbReference type="NCBI Taxonomy" id="1891926"/>
    <lineage>
        <taxon>Bacteria</taxon>
        <taxon>Pseudomonadati</taxon>
        <taxon>Planctomycetota</taxon>
        <taxon>Planctomycetia</taxon>
        <taxon>Planctomycetales</taxon>
        <taxon>Planctomycetaceae</taxon>
        <taxon>Fuerstiella</taxon>
    </lineage>
</organism>
<evidence type="ECO:0000313" key="3">
    <source>
        <dbReference type="Proteomes" id="UP000187735"/>
    </source>
</evidence>
<dbReference type="InterPro" id="IPR036291">
    <property type="entry name" value="NAD(P)-bd_dom_sf"/>
</dbReference>
<reference evidence="2 3" key="1">
    <citation type="journal article" date="2016" name="Front. Microbiol.">
        <title>Fuerstia marisgermanicae gen. nov., sp. nov., an Unusual Member of the Phylum Planctomycetes from the German Wadden Sea.</title>
        <authorList>
            <person name="Kohn T."/>
            <person name="Heuer A."/>
            <person name="Jogler M."/>
            <person name="Vollmers J."/>
            <person name="Boedeker C."/>
            <person name="Bunk B."/>
            <person name="Rast P."/>
            <person name="Borchert D."/>
            <person name="Glockner I."/>
            <person name="Freese H.M."/>
            <person name="Klenk H.P."/>
            <person name="Overmann J."/>
            <person name="Kaster A.K."/>
            <person name="Rohde M."/>
            <person name="Wiegand S."/>
            <person name="Jogler C."/>
        </authorList>
    </citation>
    <scope>NUCLEOTIDE SEQUENCE [LARGE SCALE GENOMIC DNA]</scope>
    <source>
        <strain evidence="2 3">NH11</strain>
    </source>
</reference>
<dbReference type="RefSeq" id="WP_077025353.1">
    <property type="nucleotide sequence ID" value="NZ_CP017641.1"/>
</dbReference>
<dbReference type="InterPro" id="IPR019546">
    <property type="entry name" value="TAT_signal_bac_arc"/>
</dbReference>
<dbReference type="InterPro" id="IPR050463">
    <property type="entry name" value="Gfo/Idh/MocA_oxidrdct_glycsds"/>
</dbReference>
<dbReference type="KEGG" id="fmr:Fuma_03596"/>
<dbReference type="Pfam" id="PF10518">
    <property type="entry name" value="TAT_signal"/>
    <property type="match status" value="1"/>
</dbReference>
<dbReference type="Gene3D" id="3.40.50.720">
    <property type="entry name" value="NAD(P)-binding Rossmann-like Domain"/>
    <property type="match status" value="1"/>
</dbReference>
<keyword evidence="3" id="KW-1185">Reference proteome</keyword>
<dbReference type="PANTHER" id="PTHR43818">
    <property type="entry name" value="BCDNA.GH03377"/>
    <property type="match status" value="1"/>
</dbReference>
<proteinExistence type="predicted"/>
<sequence length="460" mass="50786">MTTQSHEASRRSFLKTTGAAAATTSLLSTAVSARAYADEKNTVQLALVGCGGRGTGAATNALSVDNGPIKLVAMADVFESNLNNSHGNLAKQFPDSDKLEVPDEQKFIGFDGYKKAMDCLKPGDVVILTTPCAFRWVHYGYAIERGLNVFMEKPVTADAPSTRKMLALNEKALEKNLKVAVGLMCRHCDARRELWERIQDGEIGDINFMRAYRMAGPTGSAAAPPKPEGISDLMYQIKHFHGFLWLSGGAVSDFLIHNIDESCWMKNAWPVEAKASGGRHYRGDSIDQNFDTYSIEYTFEDGAKLFVNGRTIPGCHQEFASYAHGTKGMAVISSSSHWPSKARIYSGQSPDKQNLAWEYPQPEKHNPYQAEWEHLIDAIRNDIAYNEVERGCMASIVTSMGRMAAHTGQVMKLDQMMKLDHDFAPGIEELTLESESPLQPKADGTYPIPYPGLVKNREYA</sequence>
<dbReference type="EMBL" id="CP017641">
    <property type="protein sequence ID" value="APZ93978.1"/>
    <property type="molecule type" value="Genomic_DNA"/>
</dbReference>
<dbReference type="SUPFAM" id="SSF55347">
    <property type="entry name" value="Glyceraldehyde-3-phosphate dehydrogenase-like, C-terminal domain"/>
    <property type="match status" value="1"/>
</dbReference>
<dbReference type="PANTHER" id="PTHR43818:SF5">
    <property type="entry name" value="OXIDOREDUCTASE FAMILY PROTEIN"/>
    <property type="match status" value="1"/>
</dbReference>
<dbReference type="PROSITE" id="PS51318">
    <property type="entry name" value="TAT"/>
    <property type="match status" value="1"/>
</dbReference>
<dbReference type="AlphaFoldDB" id="A0A1P8WIV0"/>